<reference evidence="4" key="2">
    <citation type="submission" date="2019-09" db="UniProtKB">
        <authorList>
            <consortium name="WormBaseParasite"/>
        </authorList>
    </citation>
    <scope>IDENTIFICATION</scope>
</reference>
<reference evidence="2 3" key="1">
    <citation type="submission" date="2018-11" db="EMBL/GenBank/DDBJ databases">
        <authorList>
            <consortium name="Pathogen Informatics"/>
        </authorList>
    </citation>
    <scope>NUCLEOTIDE SEQUENCE [LARGE SCALE GENOMIC DNA]</scope>
</reference>
<feature type="compositionally biased region" description="Polar residues" evidence="1">
    <location>
        <begin position="85"/>
        <end position="95"/>
    </location>
</feature>
<sequence length="196" mass="22357">MIKRNKSFYLYLPVLSDPGTLDERILSRKKSAVNLFREYFARVMKMCSVPTPVAKIPHPLQHHNQQRQLQEQHQEVDSSPSSSSGEGVTAQSNNEGCWTLGPPICSDVKGPELYPILFEPPRRRIFGKLATNPFNKPANAQPPEPELSHVARWLDTIRLDDIEEYQEPLSPSNGYRVVPILCWKRRVEIGADREVV</sequence>
<organism evidence="3 4">
    <name type="scientific">Heligmosomoides polygyrus</name>
    <name type="common">Parasitic roundworm</name>
    <dbReference type="NCBI Taxonomy" id="6339"/>
    <lineage>
        <taxon>Eukaryota</taxon>
        <taxon>Metazoa</taxon>
        <taxon>Ecdysozoa</taxon>
        <taxon>Nematoda</taxon>
        <taxon>Chromadorea</taxon>
        <taxon>Rhabditida</taxon>
        <taxon>Rhabditina</taxon>
        <taxon>Rhabditomorpha</taxon>
        <taxon>Strongyloidea</taxon>
        <taxon>Heligmosomidae</taxon>
        <taxon>Heligmosomoides</taxon>
    </lineage>
</organism>
<evidence type="ECO:0000313" key="4">
    <source>
        <dbReference type="WBParaSite" id="HPBE_0002242201-mRNA-1"/>
    </source>
</evidence>
<feature type="region of interest" description="Disordered" evidence="1">
    <location>
        <begin position="55"/>
        <end position="95"/>
    </location>
</feature>
<gene>
    <name evidence="2" type="ORF">HPBE_LOCUS22421</name>
</gene>
<evidence type="ECO:0000313" key="3">
    <source>
        <dbReference type="Proteomes" id="UP000050761"/>
    </source>
</evidence>
<dbReference type="AlphaFoldDB" id="A0A183GIG3"/>
<dbReference type="OrthoDB" id="5791983at2759"/>
<protein>
    <submittedName>
        <fullName evidence="2 4">Uncharacterized protein</fullName>
    </submittedName>
</protein>
<keyword evidence="3" id="KW-1185">Reference proteome</keyword>
<dbReference type="WBParaSite" id="HPBE_0002242201-mRNA-1">
    <property type="protein sequence ID" value="HPBE_0002242201-mRNA-1"/>
    <property type="gene ID" value="HPBE_0002242201"/>
</dbReference>
<name>A0A183GIG3_HELPZ</name>
<proteinExistence type="predicted"/>
<accession>A0A183GIG3</accession>
<accession>A0A3P8GNV2</accession>
<evidence type="ECO:0000256" key="1">
    <source>
        <dbReference type="SAM" id="MobiDB-lite"/>
    </source>
</evidence>
<dbReference type="Proteomes" id="UP000050761">
    <property type="component" value="Unassembled WGS sequence"/>
</dbReference>
<dbReference type="EMBL" id="UZAH01033979">
    <property type="protein sequence ID" value="VDP32506.1"/>
    <property type="molecule type" value="Genomic_DNA"/>
</dbReference>
<evidence type="ECO:0000313" key="2">
    <source>
        <dbReference type="EMBL" id="VDP32506.1"/>
    </source>
</evidence>